<feature type="chain" id="PRO_5012495157" description="Transporter" evidence="1">
    <location>
        <begin position="20"/>
        <end position="346"/>
    </location>
</feature>
<protein>
    <recommendedName>
        <fullName evidence="4">Transporter</fullName>
    </recommendedName>
</protein>
<gene>
    <name evidence="2" type="ORF">COB21_01845</name>
</gene>
<organism evidence="2 3">
    <name type="scientific">Aerophobetes bacterium</name>
    <dbReference type="NCBI Taxonomy" id="2030807"/>
    <lineage>
        <taxon>Bacteria</taxon>
        <taxon>Candidatus Aerophobota</taxon>
    </lineage>
</organism>
<dbReference type="EMBL" id="NVUK01000009">
    <property type="protein sequence ID" value="PCI78057.1"/>
    <property type="molecule type" value="Genomic_DNA"/>
</dbReference>
<feature type="signal peptide" evidence="1">
    <location>
        <begin position="1"/>
        <end position="19"/>
    </location>
</feature>
<dbReference type="AlphaFoldDB" id="A0A2A4X7N6"/>
<evidence type="ECO:0000313" key="3">
    <source>
        <dbReference type="Proteomes" id="UP000218775"/>
    </source>
</evidence>
<evidence type="ECO:0000313" key="2">
    <source>
        <dbReference type="EMBL" id="PCI78057.1"/>
    </source>
</evidence>
<sequence>MKRVIFFLFFLTLSSTTFAYQNNQASKHGFPSLEELDERIKSLNFEYEKAAALFNPWYAGPLLTPSAHCVPPGHFNVQPYWFYTRSTSAYDSNGMKQHAASTTQNLLQCVFQAGIIDRVDMSLVAGMQMTRIGNESATAYQDTSANIGFQVLSEGHYRPAVRAVVGATFPTGKYHHLSPNRAGVQASGDGAYQLNLALVTSKVVWWLTPHPFQARFSIAYSIPSDVHVKGLNSYGGSVHTDGHEHVGNSINAFTSIEYSITQQWVFAIDFAYSYQNKSTFQGVAGIANDGTVAINETPSSYGLQIAPALEYDVSETFGILIGGETVLWGRNFTNASSAIVTFTYSW</sequence>
<name>A0A2A4X7N6_UNCAE</name>
<comment type="caution">
    <text evidence="2">The sequence shown here is derived from an EMBL/GenBank/DDBJ whole genome shotgun (WGS) entry which is preliminary data.</text>
</comment>
<evidence type="ECO:0000256" key="1">
    <source>
        <dbReference type="SAM" id="SignalP"/>
    </source>
</evidence>
<proteinExistence type="predicted"/>
<dbReference type="Proteomes" id="UP000218775">
    <property type="component" value="Unassembled WGS sequence"/>
</dbReference>
<accession>A0A2A4X7N6</accession>
<evidence type="ECO:0008006" key="4">
    <source>
        <dbReference type="Google" id="ProtNLM"/>
    </source>
</evidence>
<reference evidence="3" key="1">
    <citation type="submission" date="2017-08" db="EMBL/GenBank/DDBJ databases">
        <title>A dynamic microbial community with high functional redundancy inhabits the cold, oxic subseafloor aquifer.</title>
        <authorList>
            <person name="Tully B.J."/>
            <person name="Wheat C.G."/>
            <person name="Glazer B.T."/>
            <person name="Huber J.A."/>
        </authorList>
    </citation>
    <scope>NUCLEOTIDE SEQUENCE [LARGE SCALE GENOMIC DNA]</scope>
</reference>
<keyword evidence="1" id="KW-0732">Signal</keyword>